<keyword evidence="1" id="KW-1133">Transmembrane helix</keyword>
<dbReference type="RefSeq" id="WP_407590398.1">
    <property type="nucleotide sequence ID" value="NZ_JBHDIY010000002.1"/>
</dbReference>
<feature type="transmembrane region" description="Helical" evidence="1">
    <location>
        <begin position="35"/>
        <end position="60"/>
    </location>
</feature>
<comment type="caution">
    <text evidence="2">The sequence shown here is derived from an EMBL/GenBank/DDBJ whole genome shotgun (WGS) entry which is preliminary data.</text>
</comment>
<evidence type="ECO:0008006" key="4">
    <source>
        <dbReference type="Google" id="ProtNLM"/>
    </source>
</evidence>
<accession>A0ABW8UNG6</accession>
<evidence type="ECO:0000313" key="2">
    <source>
        <dbReference type="EMBL" id="MFL4468660.1"/>
    </source>
</evidence>
<dbReference type="EMBL" id="JBHDIY010000002">
    <property type="protein sequence ID" value="MFL4468660.1"/>
    <property type="molecule type" value="Genomic_DNA"/>
</dbReference>
<evidence type="ECO:0000313" key="3">
    <source>
        <dbReference type="Proteomes" id="UP001627408"/>
    </source>
</evidence>
<feature type="transmembrane region" description="Helical" evidence="1">
    <location>
        <begin position="81"/>
        <end position="99"/>
    </location>
</feature>
<proteinExistence type="predicted"/>
<keyword evidence="3" id="KW-1185">Reference proteome</keyword>
<evidence type="ECO:0000256" key="1">
    <source>
        <dbReference type="SAM" id="Phobius"/>
    </source>
</evidence>
<name>A0ABW8UNG6_9RHOB</name>
<sequence>MTRHSLMPFVMGAVMGLVMLWMLHMQITGEGDQSIAALVVFAAAHVGALAAILVVPLFAARRLAWVRRLAKHMHRPRLSQAVYMLAGAVFAAAITHVIIHGGVI</sequence>
<gene>
    <name evidence="2" type="ORF">ACERZ8_01760</name>
</gene>
<protein>
    <recommendedName>
        <fullName evidence="4">Transmembrane protein</fullName>
    </recommendedName>
</protein>
<organism evidence="2 3">
    <name type="scientific">Tateyamaria armeniaca</name>
    <dbReference type="NCBI Taxonomy" id="2518930"/>
    <lineage>
        <taxon>Bacteria</taxon>
        <taxon>Pseudomonadati</taxon>
        <taxon>Pseudomonadota</taxon>
        <taxon>Alphaproteobacteria</taxon>
        <taxon>Rhodobacterales</taxon>
        <taxon>Roseobacteraceae</taxon>
        <taxon>Tateyamaria</taxon>
    </lineage>
</organism>
<dbReference type="Proteomes" id="UP001627408">
    <property type="component" value="Unassembled WGS sequence"/>
</dbReference>
<keyword evidence="1" id="KW-0812">Transmembrane</keyword>
<reference evidence="2 3" key="1">
    <citation type="submission" date="2024-08" db="EMBL/GenBank/DDBJ databases">
        <title>Tateyamaria sp. nov., isolated from marine algae.</title>
        <authorList>
            <person name="Choi B.J."/>
            <person name="Kim J.M."/>
            <person name="Lee J.K."/>
            <person name="Choi D.G."/>
            <person name="Bayburt H."/>
            <person name="Baek J.H."/>
            <person name="Han D.M."/>
            <person name="Jeon C.O."/>
        </authorList>
    </citation>
    <scope>NUCLEOTIDE SEQUENCE [LARGE SCALE GENOMIC DNA]</scope>
    <source>
        <strain evidence="2 3">KMU-156</strain>
    </source>
</reference>
<feature type="transmembrane region" description="Helical" evidence="1">
    <location>
        <begin position="5"/>
        <end position="23"/>
    </location>
</feature>
<keyword evidence="1" id="KW-0472">Membrane</keyword>